<dbReference type="KEGG" id="vg:5076626"/>
<dbReference type="RefSeq" id="YP_239286.1">
    <property type="nucleotide sequence ID" value="NC_007024.1"/>
</dbReference>
<evidence type="ECO:0000313" key="2">
    <source>
        <dbReference type="EMBL" id="AAX84917.1"/>
    </source>
</evidence>
<dbReference type="Proteomes" id="UP000001305">
    <property type="component" value="Segment"/>
</dbReference>
<name>Q52PL3_9CAUD</name>
<sequence length="85" mass="9592">MYSWMTEYLLAFQVLNQTRQVGFSANPIPISEILAYIQVYGASDPKTLVDYILEMDGAYLEMRAKKAEKNKPPDKAPTPNGKHPS</sequence>
<feature type="compositionally biased region" description="Basic and acidic residues" evidence="1">
    <location>
        <begin position="64"/>
        <end position="74"/>
    </location>
</feature>
<reference evidence="2 3" key="1">
    <citation type="submission" date="2005-03" db="EMBL/GenBank/DDBJ databases">
        <title>Sequencing of bacteriophage Xp15 from Xanthomonas campestris pv. pelargonii and identification of the lysis genes.</title>
        <authorList>
            <person name="Ramadugu C."/>
            <person name="Gabriel D.W."/>
        </authorList>
    </citation>
    <scope>NUCLEOTIDE SEQUENCE [LARGE SCALE GENOMIC DNA]</scope>
</reference>
<dbReference type="GeneID" id="5076626"/>
<feature type="region of interest" description="Disordered" evidence="1">
    <location>
        <begin position="64"/>
        <end position="85"/>
    </location>
</feature>
<evidence type="ECO:0000256" key="1">
    <source>
        <dbReference type="SAM" id="MobiDB-lite"/>
    </source>
</evidence>
<dbReference type="EMBL" id="AY986977">
    <property type="protein sequence ID" value="AAX84917.1"/>
    <property type="molecule type" value="Genomic_DNA"/>
</dbReference>
<protein>
    <submittedName>
        <fullName evidence="2">Uncharacterized protein</fullName>
    </submittedName>
</protein>
<evidence type="ECO:0000313" key="3">
    <source>
        <dbReference type="Proteomes" id="UP000001305"/>
    </source>
</evidence>
<dbReference type="InterPro" id="IPR056919">
    <property type="entry name" value="Phage_TAC_18"/>
</dbReference>
<keyword evidence="3" id="KW-1185">Reference proteome</keyword>
<proteinExistence type="predicted"/>
<organism evidence="2 3">
    <name type="scientific">Xanthomonas phage Xp15</name>
    <dbReference type="NCBI Taxonomy" id="322855"/>
    <lineage>
        <taxon>Viruses</taxon>
        <taxon>Duplodnaviria</taxon>
        <taxon>Heunggongvirae</taxon>
        <taxon>Uroviricota</taxon>
        <taxon>Caudoviricetes</taxon>
        <taxon>Alachuavirus</taxon>
        <taxon>Alachuavirus Xp15</taxon>
    </lineage>
</organism>
<dbReference type="Pfam" id="PF23812">
    <property type="entry name" value="Phage_TAC_18"/>
    <property type="match status" value="1"/>
</dbReference>
<accession>Q52PL3</accession>